<accession>A0AAN5SG97</accession>
<gene>
    <name evidence="2" type="ORF">I9063_003309</name>
</gene>
<reference evidence="2" key="1">
    <citation type="journal article" date="2018" name="Genome Biol.">
        <title>SKESA: strategic k-mer extension for scrupulous assemblies.</title>
        <authorList>
            <person name="Souvorov A."/>
            <person name="Agarwala R."/>
            <person name="Lipman D.J."/>
        </authorList>
    </citation>
    <scope>NUCLEOTIDE SEQUENCE</scope>
    <source>
        <strain evidence="2">C25</strain>
    </source>
</reference>
<feature type="chain" id="PRO_5043012360" evidence="1">
    <location>
        <begin position="28"/>
        <end position="142"/>
    </location>
</feature>
<reference evidence="2" key="2">
    <citation type="submission" date="2020-07" db="EMBL/GenBank/DDBJ databases">
        <authorList>
            <consortium name="NCBI Pathogen Detection Project"/>
        </authorList>
    </citation>
    <scope>NUCLEOTIDE SEQUENCE</scope>
    <source>
        <strain evidence="2">C25</strain>
    </source>
</reference>
<name>A0AAN5SG97_CLOPF</name>
<keyword evidence="1" id="KW-0732">Signal</keyword>
<organism evidence="2 3">
    <name type="scientific">Clostridium perfringens</name>
    <dbReference type="NCBI Taxonomy" id="1502"/>
    <lineage>
        <taxon>Bacteria</taxon>
        <taxon>Bacillati</taxon>
        <taxon>Bacillota</taxon>
        <taxon>Clostridia</taxon>
        <taxon>Eubacteriales</taxon>
        <taxon>Clostridiaceae</taxon>
        <taxon>Clostridium</taxon>
    </lineage>
</organism>
<feature type="non-terminal residue" evidence="2">
    <location>
        <position position="142"/>
    </location>
</feature>
<evidence type="ECO:0000313" key="2">
    <source>
        <dbReference type="EMBL" id="HAT4299885.1"/>
    </source>
</evidence>
<proteinExistence type="predicted"/>
<protein>
    <submittedName>
        <fullName evidence="2">Surface protein</fullName>
    </submittedName>
</protein>
<dbReference type="AlphaFoldDB" id="A0AAN5SG97"/>
<comment type="caution">
    <text evidence="2">The sequence shown here is derived from an EMBL/GenBank/DDBJ whole genome shotgun (WGS) entry which is preliminary data.</text>
</comment>
<dbReference type="Proteomes" id="UP000855421">
    <property type="component" value="Unassembled WGS sequence"/>
</dbReference>
<feature type="signal peptide" evidence="1">
    <location>
        <begin position="1"/>
        <end position="27"/>
    </location>
</feature>
<evidence type="ECO:0000313" key="3">
    <source>
        <dbReference type="Proteomes" id="UP000855421"/>
    </source>
</evidence>
<sequence>MKNVLKKFSIAMSSLIMMLAFSITVFAASTPSIGENAPTTGSISITKDGAVFNAYQVLKATQNGDAYEYTATDVFKGFFNNSQYGNYTENQIKDLTTADSIKEFAAQLHKYVIDNKISNGIEIQSGEKVSVDLGYYLVLETS</sequence>
<evidence type="ECO:0000256" key="1">
    <source>
        <dbReference type="SAM" id="SignalP"/>
    </source>
</evidence>
<dbReference type="EMBL" id="DACTBT010000057">
    <property type="protein sequence ID" value="HAT4299885.1"/>
    <property type="molecule type" value="Genomic_DNA"/>
</dbReference>